<dbReference type="EMBL" id="DS027686">
    <property type="protein sequence ID" value="EAW23671.1"/>
    <property type="molecule type" value="Genomic_DNA"/>
</dbReference>
<dbReference type="AlphaFoldDB" id="A1CY51"/>
<dbReference type="HOGENOM" id="CLU_1065934_0_0_1"/>
<dbReference type="KEGG" id="nfi:NFIA_032350"/>
<dbReference type="OrthoDB" id="448455at2759"/>
<reference evidence="2" key="1">
    <citation type="journal article" date="2008" name="PLoS Genet.">
        <title>Genomic islands in the pathogenic filamentous fungus Aspergillus fumigatus.</title>
        <authorList>
            <person name="Fedorova N.D."/>
            <person name="Khaldi N."/>
            <person name="Joardar V.S."/>
            <person name="Maiti R."/>
            <person name="Amedeo P."/>
            <person name="Anderson M.J."/>
            <person name="Crabtree J."/>
            <person name="Silva J.C."/>
            <person name="Badger J.H."/>
            <person name="Albarraq A."/>
            <person name="Angiuoli S."/>
            <person name="Bussey H."/>
            <person name="Bowyer P."/>
            <person name="Cotty P.J."/>
            <person name="Dyer P.S."/>
            <person name="Egan A."/>
            <person name="Galens K."/>
            <person name="Fraser-Liggett C.M."/>
            <person name="Haas B.J."/>
            <person name="Inman J.M."/>
            <person name="Kent R."/>
            <person name="Lemieux S."/>
            <person name="Malavazi I."/>
            <person name="Orvis J."/>
            <person name="Roemer T."/>
            <person name="Ronning C.M."/>
            <person name="Sundaram J.P."/>
            <person name="Sutton G."/>
            <person name="Turner G."/>
            <person name="Venter J.C."/>
            <person name="White O.R."/>
            <person name="Whitty B.R."/>
            <person name="Youngman P."/>
            <person name="Wolfe K.H."/>
            <person name="Goldman G.H."/>
            <person name="Wortman J.R."/>
            <person name="Jiang B."/>
            <person name="Denning D.W."/>
            <person name="Nierman W.C."/>
        </authorList>
    </citation>
    <scope>NUCLEOTIDE SEQUENCE [LARGE SCALE GENOMIC DNA]</scope>
    <source>
        <strain evidence="2">ATCC 1020 / DSM 3700 / CBS 544.65 / FGSC A1164 / JCM 1740 / NRRL 181 / WB 181</strain>
    </source>
</reference>
<gene>
    <name evidence="1" type="ORF">NFIA_032350</name>
</gene>
<dbReference type="GeneID" id="4592477"/>
<sequence>MLKELVKKRDEGSIRKALDEAPNGLSQMIRHVLKDISESLEDSPQYAEDLNEMLTWATCSRRSSDWPKMERPARVRSAKAVCFAPSPQRKDGLATTQLQRRAIYMGEADTHHWRLYNIRDAERMPRWETFSEVNRTVKSADGCPPIGVSFHEAKVTLIKRYHEFISYPEDSPRSDIAAVLPFRASRSVIPALKDIDIHQCREEGKQTIGIYPARLFFGQWAMPRFVMFTGDVPLLEDIRDLFMTWLTGSDMQEALPPVEKG</sequence>
<dbReference type="Proteomes" id="UP000006702">
    <property type="component" value="Unassembled WGS sequence"/>
</dbReference>
<protein>
    <submittedName>
        <fullName evidence="1">Uncharacterized protein</fullName>
    </submittedName>
</protein>
<dbReference type="VEuPathDB" id="FungiDB:NFIA_032350"/>
<proteinExistence type="predicted"/>
<keyword evidence="2" id="KW-1185">Reference proteome</keyword>
<evidence type="ECO:0000313" key="2">
    <source>
        <dbReference type="Proteomes" id="UP000006702"/>
    </source>
</evidence>
<dbReference type="RefSeq" id="XP_001265568.1">
    <property type="nucleotide sequence ID" value="XM_001265567.1"/>
</dbReference>
<name>A1CY51_NEOFI</name>
<organism evidence="1 2">
    <name type="scientific">Neosartorya fischeri (strain ATCC 1020 / DSM 3700 / CBS 544.65 / FGSC A1164 / JCM 1740 / NRRL 181 / WB 181)</name>
    <name type="common">Aspergillus fischerianus</name>
    <dbReference type="NCBI Taxonomy" id="331117"/>
    <lineage>
        <taxon>Eukaryota</taxon>
        <taxon>Fungi</taxon>
        <taxon>Dikarya</taxon>
        <taxon>Ascomycota</taxon>
        <taxon>Pezizomycotina</taxon>
        <taxon>Eurotiomycetes</taxon>
        <taxon>Eurotiomycetidae</taxon>
        <taxon>Eurotiales</taxon>
        <taxon>Aspergillaceae</taxon>
        <taxon>Aspergillus</taxon>
        <taxon>Aspergillus subgen. Fumigati</taxon>
    </lineage>
</organism>
<evidence type="ECO:0000313" key="1">
    <source>
        <dbReference type="EMBL" id="EAW23671.1"/>
    </source>
</evidence>
<accession>A1CY51</accession>